<name>A0A418Q2T5_9SPHN</name>
<dbReference type="RefSeq" id="WP_119532039.1">
    <property type="nucleotide sequence ID" value="NZ_QXTF01000001.1"/>
</dbReference>
<reference evidence="1 2" key="1">
    <citation type="submission" date="2018-09" db="EMBL/GenBank/DDBJ databases">
        <title>Sphingomonas sp. DAC4.</title>
        <authorList>
            <person name="Seo T."/>
        </authorList>
    </citation>
    <scope>NUCLEOTIDE SEQUENCE [LARGE SCALE GENOMIC DNA]</scope>
    <source>
        <strain evidence="1 2">DAC4</strain>
    </source>
</reference>
<protein>
    <submittedName>
        <fullName evidence="1">DUF3892 domain-containing protein</fullName>
    </submittedName>
</protein>
<sequence>MAAYPVKCHTPDNLDLDRRIQGLGGDWGWKPIDRIIQMIEGGDLFWVSVGGRGVAIIVKSRNGRKYLTTFGDDHPPNNLLSLPKCPSP</sequence>
<dbReference type="OrthoDB" id="826539at2"/>
<dbReference type="Pfam" id="PF13031">
    <property type="entry name" value="DUF3892"/>
    <property type="match status" value="1"/>
</dbReference>
<accession>A0A418Q2T5</accession>
<gene>
    <name evidence="1" type="ORF">D3M59_04700</name>
</gene>
<evidence type="ECO:0000313" key="1">
    <source>
        <dbReference type="EMBL" id="RIX32265.1"/>
    </source>
</evidence>
<evidence type="ECO:0000313" key="2">
    <source>
        <dbReference type="Proteomes" id="UP000285023"/>
    </source>
</evidence>
<dbReference type="InterPro" id="IPR024997">
    <property type="entry name" value="DUF3892"/>
</dbReference>
<dbReference type="EMBL" id="QXTF01000001">
    <property type="protein sequence ID" value="RIX32265.1"/>
    <property type="molecule type" value="Genomic_DNA"/>
</dbReference>
<dbReference type="Proteomes" id="UP000285023">
    <property type="component" value="Unassembled WGS sequence"/>
</dbReference>
<comment type="caution">
    <text evidence="1">The sequence shown here is derived from an EMBL/GenBank/DDBJ whole genome shotgun (WGS) entry which is preliminary data.</text>
</comment>
<dbReference type="AlphaFoldDB" id="A0A418Q2T5"/>
<keyword evidence="2" id="KW-1185">Reference proteome</keyword>
<proteinExistence type="predicted"/>
<organism evidence="1 2">
    <name type="scientific">Sphingomonas edaphi</name>
    <dbReference type="NCBI Taxonomy" id="2315689"/>
    <lineage>
        <taxon>Bacteria</taxon>
        <taxon>Pseudomonadati</taxon>
        <taxon>Pseudomonadota</taxon>
        <taxon>Alphaproteobacteria</taxon>
        <taxon>Sphingomonadales</taxon>
        <taxon>Sphingomonadaceae</taxon>
        <taxon>Sphingomonas</taxon>
    </lineage>
</organism>